<keyword evidence="3" id="KW-1185">Reference proteome</keyword>
<name>A0A8K0UU81_9AGAR</name>
<dbReference type="GO" id="GO:0019441">
    <property type="term" value="P:L-tryptophan catabolic process to kynurenine"/>
    <property type="evidence" value="ECO:0007669"/>
    <property type="project" value="InterPro"/>
</dbReference>
<evidence type="ECO:0000313" key="2">
    <source>
        <dbReference type="EMBL" id="KAH8103559.1"/>
    </source>
</evidence>
<dbReference type="GO" id="GO:0004061">
    <property type="term" value="F:arylformamidase activity"/>
    <property type="evidence" value="ECO:0007669"/>
    <property type="project" value="InterPro"/>
</dbReference>
<sequence length="239" mass="25902">MTNKVVDLTQTLEDKLSIYPGDPSFACRPFLTIPKDGLAVVAINLGSHTGTHIDAPSHFIDGGATVDQIPLEKLVGPAVVIDLDGKVGKRQIIGWDSLKPWESEMKEAVHKQVQRYGSSSACMVLIRTGWDRYWGEDTYFDHPFLSSDAASRILELGVTLIGIDTLSPDETLLPSQNAPEPHGDFGVHQAVLGAGHLIVENLTNLGSIVDGEWTVSLLPLKIGGCDGSPIRACAWRRIQ</sequence>
<comment type="caution">
    <text evidence="2">The sequence shown here is derived from an EMBL/GenBank/DDBJ whole genome shotgun (WGS) entry which is preliminary data.</text>
</comment>
<dbReference type="SUPFAM" id="SSF102198">
    <property type="entry name" value="Putative cyclase"/>
    <property type="match status" value="1"/>
</dbReference>
<dbReference type="Proteomes" id="UP000813824">
    <property type="component" value="Unassembled WGS sequence"/>
</dbReference>
<protein>
    <submittedName>
        <fullName evidence="2">Cyclase</fullName>
    </submittedName>
</protein>
<dbReference type="InterPro" id="IPR037175">
    <property type="entry name" value="KFase_sf"/>
</dbReference>
<evidence type="ECO:0000313" key="3">
    <source>
        <dbReference type="Proteomes" id="UP000813824"/>
    </source>
</evidence>
<dbReference type="PANTHER" id="PTHR31118">
    <property type="entry name" value="CYCLASE-LIKE PROTEIN 2"/>
    <property type="match status" value="1"/>
</dbReference>
<dbReference type="PANTHER" id="PTHR31118:SF12">
    <property type="entry name" value="CYCLASE-LIKE PROTEIN 2"/>
    <property type="match status" value="1"/>
</dbReference>
<dbReference type="AlphaFoldDB" id="A0A8K0UU81"/>
<accession>A0A8K0UU81</accession>
<dbReference type="EMBL" id="JAEVFJ010000007">
    <property type="protein sequence ID" value="KAH8103559.1"/>
    <property type="molecule type" value="Genomic_DNA"/>
</dbReference>
<gene>
    <name evidence="2" type="ORF">BXZ70DRAFT_739217</name>
</gene>
<proteinExistence type="inferred from homology"/>
<reference evidence="2" key="1">
    <citation type="journal article" date="2021" name="New Phytol.">
        <title>Evolutionary innovations through gain and loss of genes in the ectomycorrhizal Boletales.</title>
        <authorList>
            <person name="Wu G."/>
            <person name="Miyauchi S."/>
            <person name="Morin E."/>
            <person name="Kuo A."/>
            <person name="Drula E."/>
            <person name="Varga T."/>
            <person name="Kohler A."/>
            <person name="Feng B."/>
            <person name="Cao Y."/>
            <person name="Lipzen A."/>
            <person name="Daum C."/>
            <person name="Hundley H."/>
            <person name="Pangilinan J."/>
            <person name="Johnson J."/>
            <person name="Barry K."/>
            <person name="LaButti K."/>
            <person name="Ng V."/>
            <person name="Ahrendt S."/>
            <person name="Min B."/>
            <person name="Choi I.G."/>
            <person name="Park H."/>
            <person name="Plett J.M."/>
            <person name="Magnuson J."/>
            <person name="Spatafora J.W."/>
            <person name="Nagy L.G."/>
            <person name="Henrissat B."/>
            <person name="Grigoriev I.V."/>
            <person name="Yang Z.L."/>
            <person name="Xu J."/>
            <person name="Martin F.M."/>
        </authorList>
    </citation>
    <scope>NUCLEOTIDE SEQUENCE</scope>
    <source>
        <strain evidence="2">KKN 215</strain>
    </source>
</reference>
<dbReference type="Pfam" id="PF04199">
    <property type="entry name" value="Cyclase"/>
    <property type="match status" value="1"/>
</dbReference>
<dbReference type="OrthoDB" id="7108654at2759"/>
<dbReference type="Gene3D" id="3.50.30.50">
    <property type="entry name" value="Putative cyclase"/>
    <property type="match status" value="1"/>
</dbReference>
<evidence type="ECO:0000256" key="1">
    <source>
        <dbReference type="ARBA" id="ARBA00007865"/>
    </source>
</evidence>
<organism evidence="2 3">
    <name type="scientific">Cristinia sonorae</name>
    <dbReference type="NCBI Taxonomy" id="1940300"/>
    <lineage>
        <taxon>Eukaryota</taxon>
        <taxon>Fungi</taxon>
        <taxon>Dikarya</taxon>
        <taxon>Basidiomycota</taxon>
        <taxon>Agaricomycotina</taxon>
        <taxon>Agaricomycetes</taxon>
        <taxon>Agaricomycetidae</taxon>
        <taxon>Agaricales</taxon>
        <taxon>Pleurotineae</taxon>
        <taxon>Stephanosporaceae</taxon>
        <taxon>Cristinia</taxon>
    </lineage>
</organism>
<comment type="similarity">
    <text evidence="1">Belongs to the Cyclase 1 superfamily.</text>
</comment>
<dbReference type="InterPro" id="IPR007325">
    <property type="entry name" value="KFase/CYL"/>
</dbReference>